<dbReference type="PROSITE" id="PS51318">
    <property type="entry name" value="TAT"/>
    <property type="match status" value="1"/>
</dbReference>
<sequence>MKKSLAKRRGGVHTPPAMGEHITNNSNNDLMIGGGIPQHLKPRPLTTAFNRRKFLTTAGIATAGVVIGAPKSDAAFFGLMDDKPVPGIPHAWVQAKGSDVTRYARYVQSLNLRNITPRMVLAPHFKTRGRVHNSLPPKTYWNNMGATLKVIDAMIGRMGAPLREITSAYRSPRYNRAVGGKSRSYHMQNLALDVQFRGVSASHVAYVAKQLRSQGVFRGGVGRYSSFTHIDTRGTNVSW</sequence>
<evidence type="ECO:0000313" key="3">
    <source>
        <dbReference type="EMBL" id="MBK1854525.1"/>
    </source>
</evidence>
<keyword evidence="4" id="KW-1185">Reference proteome</keyword>
<gene>
    <name evidence="3" type="ORF">JIN83_06115</name>
</gene>
<dbReference type="InterPro" id="IPR013230">
    <property type="entry name" value="Peptidase_M15A_C"/>
</dbReference>
<dbReference type="AlphaFoldDB" id="A0AAE2SAJ2"/>
<dbReference type="InterPro" id="IPR006311">
    <property type="entry name" value="TAT_signal"/>
</dbReference>
<evidence type="ECO:0000256" key="1">
    <source>
        <dbReference type="SAM" id="MobiDB-lite"/>
    </source>
</evidence>
<dbReference type="InterPro" id="IPR019546">
    <property type="entry name" value="TAT_signal_bac_arc"/>
</dbReference>
<dbReference type="Proteomes" id="UP000634206">
    <property type="component" value="Unassembled WGS sequence"/>
</dbReference>
<feature type="region of interest" description="Disordered" evidence="1">
    <location>
        <begin position="1"/>
        <end position="26"/>
    </location>
</feature>
<reference evidence="3" key="1">
    <citation type="submission" date="2021-01" db="EMBL/GenBank/DDBJ databases">
        <title>Modified the classification status of verrucomicrobia.</title>
        <authorList>
            <person name="Feng X."/>
        </authorList>
    </citation>
    <scope>NUCLEOTIDE SEQUENCE</scope>
    <source>
        <strain evidence="3">5K15</strain>
    </source>
</reference>
<accession>A0AAE2SAJ2</accession>
<feature type="compositionally biased region" description="Basic residues" evidence="1">
    <location>
        <begin position="1"/>
        <end position="11"/>
    </location>
</feature>
<dbReference type="Gene3D" id="3.30.1380.10">
    <property type="match status" value="1"/>
</dbReference>
<protein>
    <submittedName>
        <fullName evidence="3">DUF882 domain-containing protein</fullName>
    </submittedName>
</protein>
<dbReference type="EMBL" id="JAENIG010000003">
    <property type="protein sequence ID" value="MBK1854525.1"/>
    <property type="molecule type" value="Genomic_DNA"/>
</dbReference>
<feature type="domain" description="Peptidase M15A C-terminal" evidence="2">
    <location>
        <begin position="145"/>
        <end position="231"/>
    </location>
</feature>
<evidence type="ECO:0000313" key="4">
    <source>
        <dbReference type="Proteomes" id="UP000634206"/>
    </source>
</evidence>
<dbReference type="SUPFAM" id="SSF55166">
    <property type="entry name" value="Hedgehog/DD-peptidase"/>
    <property type="match status" value="1"/>
</dbReference>
<dbReference type="RefSeq" id="WP_309489132.1">
    <property type="nucleotide sequence ID" value="NZ_JAENIG010000003.1"/>
</dbReference>
<comment type="caution">
    <text evidence="3">The sequence shown here is derived from an EMBL/GenBank/DDBJ whole genome shotgun (WGS) entry which is preliminary data.</text>
</comment>
<organism evidence="3 4">
    <name type="scientific">Oceaniferula flava</name>
    <dbReference type="NCBI Taxonomy" id="2800421"/>
    <lineage>
        <taxon>Bacteria</taxon>
        <taxon>Pseudomonadati</taxon>
        <taxon>Verrucomicrobiota</taxon>
        <taxon>Verrucomicrobiia</taxon>
        <taxon>Verrucomicrobiales</taxon>
        <taxon>Verrucomicrobiaceae</taxon>
        <taxon>Oceaniferula</taxon>
    </lineage>
</organism>
<evidence type="ECO:0000259" key="2">
    <source>
        <dbReference type="Pfam" id="PF08291"/>
    </source>
</evidence>
<dbReference type="InterPro" id="IPR009045">
    <property type="entry name" value="Zn_M74/Hedgehog-like"/>
</dbReference>
<proteinExistence type="predicted"/>
<dbReference type="Pfam" id="PF08291">
    <property type="entry name" value="Peptidase_M15_3"/>
    <property type="match status" value="1"/>
</dbReference>
<name>A0AAE2SAJ2_9BACT</name>
<dbReference type="NCBIfam" id="TIGR01409">
    <property type="entry name" value="TAT_signal_seq"/>
    <property type="match status" value="1"/>
</dbReference>